<dbReference type="HOGENOM" id="CLU_1291212_0_0_1"/>
<dbReference type="InParanoid" id="D0NBN4"/>
<dbReference type="GO" id="GO:0005509">
    <property type="term" value="F:calcium ion binding"/>
    <property type="evidence" value="ECO:0007669"/>
    <property type="project" value="InterPro"/>
</dbReference>
<dbReference type="Proteomes" id="UP000006643">
    <property type="component" value="Unassembled WGS sequence"/>
</dbReference>
<gene>
    <name evidence="2" type="ORF">PITG_09083</name>
</gene>
<proteinExistence type="predicted"/>
<feature type="compositionally biased region" description="Acidic residues" evidence="1">
    <location>
        <begin position="168"/>
        <end position="184"/>
    </location>
</feature>
<reference evidence="3" key="1">
    <citation type="journal article" date="2009" name="Nature">
        <title>Genome sequence and analysis of the Irish potato famine pathogen Phytophthora infestans.</title>
        <authorList>
            <consortium name="The Broad Institute Genome Sequencing Platform"/>
            <person name="Haas B.J."/>
            <person name="Kamoun S."/>
            <person name="Zody M.C."/>
            <person name="Jiang R.H."/>
            <person name="Handsaker R.E."/>
            <person name="Cano L.M."/>
            <person name="Grabherr M."/>
            <person name="Kodira C.D."/>
            <person name="Raffaele S."/>
            <person name="Torto-Alalibo T."/>
            <person name="Bozkurt T.O."/>
            <person name="Ah-Fong A.M."/>
            <person name="Alvarado L."/>
            <person name="Anderson V.L."/>
            <person name="Armstrong M.R."/>
            <person name="Avrova A."/>
            <person name="Baxter L."/>
            <person name="Beynon J."/>
            <person name="Boevink P.C."/>
            <person name="Bollmann S.R."/>
            <person name="Bos J.I."/>
            <person name="Bulone V."/>
            <person name="Cai G."/>
            <person name="Cakir C."/>
            <person name="Carrington J.C."/>
            <person name="Chawner M."/>
            <person name="Conti L."/>
            <person name="Costanzo S."/>
            <person name="Ewan R."/>
            <person name="Fahlgren N."/>
            <person name="Fischbach M.A."/>
            <person name="Fugelstad J."/>
            <person name="Gilroy E.M."/>
            <person name="Gnerre S."/>
            <person name="Green P.J."/>
            <person name="Grenville-Briggs L.J."/>
            <person name="Griffith J."/>
            <person name="Grunwald N.J."/>
            <person name="Horn K."/>
            <person name="Horner N.R."/>
            <person name="Hu C.H."/>
            <person name="Huitema E."/>
            <person name="Jeong D.H."/>
            <person name="Jones A.M."/>
            <person name="Jones J.D."/>
            <person name="Jones R.W."/>
            <person name="Karlsson E.K."/>
            <person name="Kunjeti S.G."/>
            <person name="Lamour K."/>
            <person name="Liu Z."/>
            <person name="Ma L."/>
            <person name="Maclean D."/>
            <person name="Chibucos M.C."/>
            <person name="McDonald H."/>
            <person name="McWalters J."/>
            <person name="Meijer H.J."/>
            <person name="Morgan W."/>
            <person name="Morris P.F."/>
            <person name="Munro C.A."/>
            <person name="O'Neill K."/>
            <person name="Ospina-Giraldo M."/>
            <person name="Pinzon A."/>
            <person name="Pritchard L."/>
            <person name="Ramsahoye B."/>
            <person name="Ren Q."/>
            <person name="Restrepo S."/>
            <person name="Roy S."/>
            <person name="Sadanandom A."/>
            <person name="Savidor A."/>
            <person name="Schornack S."/>
            <person name="Schwartz D.C."/>
            <person name="Schumann U.D."/>
            <person name="Schwessinger B."/>
            <person name="Seyer L."/>
            <person name="Sharpe T."/>
            <person name="Silvar C."/>
            <person name="Song J."/>
            <person name="Studholme D.J."/>
            <person name="Sykes S."/>
            <person name="Thines M."/>
            <person name="van de Vondervoort P.J."/>
            <person name="Phuntumart V."/>
            <person name="Wawra S."/>
            <person name="Weide R."/>
            <person name="Win J."/>
            <person name="Young C."/>
            <person name="Zhou S."/>
            <person name="Fry W."/>
            <person name="Meyers B.C."/>
            <person name="van West P."/>
            <person name="Ristaino J."/>
            <person name="Govers F."/>
            <person name="Birch P.R."/>
            <person name="Whisson S.C."/>
            <person name="Judelson H.S."/>
            <person name="Nusbaum C."/>
        </authorList>
    </citation>
    <scope>NUCLEOTIDE SEQUENCE [LARGE SCALE GENOMIC DNA]</scope>
    <source>
        <strain evidence="3">T30-4</strain>
    </source>
</reference>
<dbReference type="SUPFAM" id="SSF63887">
    <property type="entry name" value="P-domain of calnexin/calreticulin"/>
    <property type="match status" value="1"/>
</dbReference>
<keyword evidence="3" id="KW-1185">Reference proteome</keyword>
<evidence type="ECO:0000313" key="3">
    <source>
        <dbReference type="Proteomes" id="UP000006643"/>
    </source>
</evidence>
<dbReference type="STRING" id="403677.D0NBN4"/>
<dbReference type="GeneID" id="9470440"/>
<name>D0NBN4_PHYIT</name>
<feature type="region of interest" description="Disordered" evidence="1">
    <location>
        <begin position="129"/>
        <end position="188"/>
    </location>
</feature>
<dbReference type="RefSeq" id="XP_002903413.1">
    <property type="nucleotide sequence ID" value="XM_002903367.1"/>
</dbReference>
<dbReference type="Gene3D" id="2.10.250.10">
    <property type="entry name" value="Calreticulin/calnexin, P domain"/>
    <property type="match status" value="1"/>
</dbReference>
<accession>D0NBN4</accession>
<dbReference type="KEGG" id="pif:PITG_09083"/>
<dbReference type="EMBL" id="DS028131">
    <property type="protein sequence ID" value="EEY55189.1"/>
    <property type="molecule type" value="Genomic_DNA"/>
</dbReference>
<dbReference type="VEuPathDB" id="FungiDB:PITG_09083"/>
<evidence type="ECO:0000256" key="1">
    <source>
        <dbReference type="SAM" id="MobiDB-lite"/>
    </source>
</evidence>
<evidence type="ECO:0000313" key="2">
    <source>
        <dbReference type="EMBL" id="EEY55189.1"/>
    </source>
</evidence>
<dbReference type="InterPro" id="IPR009033">
    <property type="entry name" value="Calreticulin/calnexin_P_dom_sf"/>
</dbReference>
<protein>
    <submittedName>
        <fullName evidence="2">Uncharacterized protein</fullName>
    </submittedName>
</protein>
<dbReference type="AlphaFoldDB" id="D0NBN4"/>
<organism evidence="2 3">
    <name type="scientific">Phytophthora infestans (strain T30-4)</name>
    <name type="common">Potato late blight agent</name>
    <dbReference type="NCBI Taxonomy" id="403677"/>
    <lineage>
        <taxon>Eukaryota</taxon>
        <taxon>Sar</taxon>
        <taxon>Stramenopiles</taxon>
        <taxon>Oomycota</taxon>
        <taxon>Peronosporomycetes</taxon>
        <taxon>Peronosporales</taxon>
        <taxon>Peronosporaceae</taxon>
        <taxon>Phytophthora</taxon>
    </lineage>
</organism>
<sequence length="214" mass="23892">MDMIYQDFSSCFFFTSTPTFSHKQHLRLLELSQAEEAICDIFSSISAADVRQQAGQTDKNAGQYHGDKAGKWPKPSEDVAFFTLSVNSARKEGGLRKLLRGADFREGGNAYAKLSPAGVDHAYTKRLPAASRQASQEPQPVRGQAQDGGQSRQEARSLRRHPKTISDPVDEEPEDWDDEGDGDVEPTMIENLAYKSAWKPKLHYVRRQPGHGQQ</sequence>